<dbReference type="InterPro" id="IPR014973">
    <property type="entry name" value="DUF1835"/>
</dbReference>
<accession>A0A1W5ZYT9</accession>
<name>A0A1W5ZYT9_9BACI</name>
<dbReference type="STRING" id="402384.HM131_17075"/>
<evidence type="ECO:0000259" key="1">
    <source>
        <dbReference type="Pfam" id="PF08874"/>
    </source>
</evidence>
<evidence type="ECO:0000313" key="2">
    <source>
        <dbReference type="EMBL" id="ARI78443.1"/>
    </source>
</evidence>
<organism evidence="2 3">
    <name type="scientific">Halobacillus mangrovi</name>
    <dbReference type="NCBI Taxonomy" id="402384"/>
    <lineage>
        <taxon>Bacteria</taxon>
        <taxon>Bacillati</taxon>
        <taxon>Bacillota</taxon>
        <taxon>Bacilli</taxon>
        <taxon>Bacillales</taxon>
        <taxon>Bacillaceae</taxon>
        <taxon>Halobacillus</taxon>
    </lineage>
</organism>
<dbReference type="OrthoDB" id="127805at2"/>
<protein>
    <recommendedName>
        <fullName evidence="1">DUF1835 domain-containing protein</fullName>
    </recommendedName>
</protein>
<keyword evidence="3" id="KW-1185">Reference proteome</keyword>
<sequence>MIGGADMIHIVNGDEVGKKLNVEGDMIVWREMYDMGPLHCSWNSEEMISRRAAFFEEKLEIPSPLFIRNCRNQEMKLEGIPEGSEICLWMEHDRYDQTMLMYLLHKLADKNVSLYMVTIDRYPGIEPFYGLGQLDSKQLSDLFVYRQQLSSDQLVEAQSGWKAYTSKNNQDVFQWLNDEEHPLPFLKQAMETHLDYFPSAEKGLNKVEHLMLELLKEKVMTFRDLFHRVSEYRVNDGLSDLHTAALLKEMCTGNPPLLSVEGALPDFENAEANPRLFMTPEGKDVLANKQDRLELVGIDWWAGGVRLYKSRH</sequence>
<gene>
    <name evidence="2" type="ORF">HM131_17075</name>
</gene>
<reference evidence="2 3" key="1">
    <citation type="submission" date="2017-04" db="EMBL/GenBank/DDBJ databases">
        <title>The whole genome sequencing and assembly of Halobacillus mangrovi strain.</title>
        <authorList>
            <person name="Lee S.-J."/>
            <person name="Park M.-K."/>
            <person name="Kim J.-Y."/>
            <person name="Lee Y.-J."/>
            <person name="Yi H."/>
            <person name="Bahn Y.-S."/>
            <person name="Kim J.F."/>
            <person name="Lee D.-W."/>
        </authorList>
    </citation>
    <scope>NUCLEOTIDE SEQUENCE [LARGE SCALE GENOMIC DNA]</scope>
    <source>
        <strain evidence="2 3">KTB 131</strain>
    </source>
</reference>
<dbReference type="KEGG" id="hmn:HM131_17075"/>
<dbReference type="AlphaFoldDB" id="A0A1W5ZYT9"/>
<dbReference type="Proteomes" id="UP000192527">
    <property type="component" value="Chromosome"/>
</dbReference>
<dbReference type="Pfam" id="PF08874">
    <property type="entry name" value="DUF1835"/>
    <property type="match status" value="1"/>
</dbReference>
<proteinExistence type="predicted"/>
<dbReference type="EMBL" id="CP020772">
    <property type="protein sequence ID" value="ARI78443.1"/>
    <property type="molecule type" value="Genomic_DNA"/>
</dbReference>
<feature type="domain" description="DUF1835" evidence="1">
    <location>
        <begin position="8"/>
        <end position="118"/>
    </location>
</feature>
<evidence type="ECO:0000313" key="3">
    <source>
        <dbReference type="Proteomes" id="UP000192527"/>
    </source>
</evidence>